<evidence type="ECO:0000256" key="1">
    <source>
        <dbReference type="ARBA" id="ARBA00004167"/>
    </source>
</evidence>
<accession>A0AAD8JX63</accession>
<keyword evidence="6" id="KW-1185">Reference proteome</keyword>
<proteinExistence type="predicted"/>
<dbReference type="PROSITE" id="PS50026">
    <property type="entry name" value="EGF_3"/>
    <property type="match status" value="1"/>
</dbReference>
<dbReference type="PANTHER" id="PTHR33491">
    <property type="entry name" value="OSJNBA0016N04.9 PROTEIN"/>
    <property type="match status" value="1"/>
</dbReference>
<evidence type="ECO:0000313" key="6">
    <source>
        <dbReference type="Proteomes" id="UP001229421"/>
    </source>
</evidence>
<evidence type="ECO:0000256" key="2">
    <source>
        <dbReference type="ARBA" id="ARBA00022729"/>
    </source>
</evidence>
<organism evidence="5 6">
    <name type="scientific">Tagetes erecta</name>
    <name type="common">African marigold</name>
    <dbReference type="NCBI Taxonomy" id="13708"/>
    <lineage>
        <taxon>Eukaryota</taxon>
        <taxon>Viridiplantae</taxon>
        <taxon>Streptophyta</taxon>
        <taxon>Embryophyta</taxon>
        <taxon>Tracheophyta</taxon>
        <taxon>Spermatophyta</taxon>
        <taxon>Magnoliopsida</taxon>
        <taxon>eudicotyledons</taxon>
        <taxon>Gunneridae</taxon>
        <taxon>Pentapetalae</taxon>
        <taxon>asterids</taxon>
        <taxon>campanulids</taxon>
        <taxon>Asterales</taxon>
        <taxon>Asteraceae</taxon>
        <taxon>Asteroideae</taxon>
        <taxon>Heliantheae alliance</taxon>
        <taxon>Tageteae</taxon>
        <taxon>Tagetes</taxon>
    </lineage>
</organism>
<dbReference type="InterPro" id="IPR000742">
    <property type="entry name" value="EGF"/>
</dbReference>
<name>A0AAD8JX63_TARER</name>
<feature type="domain" description="EGF-like" evidence="4">
    <location>
        <begin position="247"/>
        <end position="291"/>
    </location>
</feature>
<keyword evidence="3" id="KW-0245">EGF-like domain</keyword>
<dbReference type="Gene3D" id="1.10.510.10">
    <property type="entry name" value="Transferase(Phosphotransferase) domain 1"/>
    <property type="match status" value="1"/>
</dbReference>
<comment type="subcellular location">
    <subcellularLocation>
        <location evidence="1">Membrane</location>
        <topology evidence="1">Single-pass membrane protein</topology>
    </subcellularLocation>
</comment>
<dbReference type="EMBL" id="JAUHHV010000010">
    <property type="protein sequence ID" value="KAK1411314.1"/>
    <property type="molecule type" value="Genomic_DNA"/>
</dbReference>
<keyword evidence="2" id="KW-0732">Signal</keyword>
<gene>
    <name evidence="5" type="ORF">QVD17_37861</name>
</gene>
<evidence type="ECO:0000313" key="5">
    <source>
        <dbReference type="EMBL" id="KAK1411314.1"/>
    </source>
</evidence>
<dbReference type="AlphaFoldDB" id="A0AAD8JX63"/>
<dbReference type="InterPro" id="IPR025287">
    <property type="entry name" value="WAK_GUB"/>
</dbReference>
<evidence type="ECO:0000259" key="4">
    <source>
        <dbReference type="PROSITE" id="PS50026"/>
    </source>
</evidence>
<evidence type="ECO:0000256" key="3">
    <source>
        <dbReference type="PROSITE-ProRule" id="PRU00076"/>
    </source>
</evidence>
<comment type="caution">
    <text evidence="5">The sequence shown here is derived from an EMBL/GenBank/DDBJ whole genome shotgun (WGS) entry which is preliminary data.</text>
</comment>
<sequence>MFTMVVDSATTNNIAIPVLYPFGVATNNIAKPGCPTQCGNVTVPYPFGIGIDCSIDPSFNLTCNTSSNEPPKLFMGTGYIQIYNISNSEVRIATKVSYNCFNQPGSIRRFALINLRRYKAFTFSAKNKFTVIGCDDYALIMVRDDAYFSGGCFGLCGKGYDVPNGECFGIGCCQTSIPKGLSYYNATLGTINNHLDVWSFNKCGYGFLVEEGSFEFGGAIDLSTERSDFVNRIESTMHVVLDWVIAPNESCGGEVNLCKRNSLCYDVEGGGYRCKCHIGYEGNPYLDPGCQEGRVMSTFDALVVKEGSRDEFLALANIAMRCLNLSGKYRPTMKEVAVELESIRISHVPFVVQTNTRSIM</sequence>
<dbReference type="Proteomes" id="UP001229421">
    <property type="component" value="Unassembled WGS sequence"/>
</dbReference>
<dbReference type="Pfam" id="PF13947">
    <property type="entry name" value="GUB_WAK_bind"/>
    <property type="match status" value="1"/>
</dbReference>
<reference evidence="5" key="1">
    <citation type="journal article" date="2023" name="bioRxiv">
        <title>Improved chromosome-level genome assembly for marigold (Tagetes erecta).</title>
        <authorList>
            <person name="Jiang F."/>
            <person name="Yuan L."/>
            <person name="Wang S."/>
            <person name="Wang H."/>
            <person name="Xu D."/>
            <person name="Wang A."/>
            <person name="Fan W."/>
        </authorList>
    </citation>
    <scope>NUCLEOTIDE SEQUENCE</scope>
    <source>
        <strain evidence="5">WSJ</strain>
        <tissue evidence="5">Leaf</tissue>
    </source>
</reference>
<dbReference type="Gene3D" id="2.10.25.10">
    <property type="entry name" value="Laminin"/>
    <property type="match status" value="1"/>
</dbReference>
<dbReference type="GO" id="GO:0030247">
    <property type="term" value="F:polysaccharide binding"/>
    <property type="evidence" value="ECO:0007669"/>
    <property type="project" value="InterPro"/>
</dbReference>
<comment type="caution">
    <text evidence="3">Lacks conserved residue(s) required for the propagation of feature annotation.</text>
</comment>
<dbReference type="GO" id="GO:0016020">
    <property type="term" value="C:membrane"/>
    <property type="evidence" value="ECO:0007669"/>
    <property type="project" value="UniProtKB-SubCell"/>
</dbReference>
<protein>
    <recommendedName>
        <fullName evidence="4">EGF-like domain-containing protein</fullName>
    </recommendedName>
</protein>